<dbReference type="AlphaFoldDB" id="A0A2J8B3J1"/>
<keyword evidence="7 8" id="KW-0961">Cell wall biogenesis/degradation</keyword>
<dbReference type="GO" id="GO:0000287">
    <property type="term" value="F:magnesium ion binding"/>
    <property type="evidence" value="ECO:0007669"/>
    <property type="project" value="UniProtKB-UniRule"/>
</dbReference>
<comment type="PTM">
    <text evidence="8">Carboxylation is probably crucial for Mg(2+) binding and, consequently, for the gamma-phosphate positioning of ATP.</text>
</comment>
<comment type="pathway">
    <text evidence="1 8 9">Cell wall biogenesis; peptidoglycan biosynthesis.</text>
</comment>
<dbReference type="PANTHER" id="PTHR23135:SF4">
    <property type="entry name" value="UDP-N-ACETYLMURAMOYL-L-ALANYL-D-GLUTAMATE--2,6-DIAMINOPIMELATE LIGASE MURE HOMOLOG, CHLOROPLASTIC"/>
    <property type="match status" value="1"/>
</dbReference>
<name>A0A2J8B3J1_9FIRM</name>
<feature type="binding site" evidence="8">
    <location>
        <position position="206"/>
    </location>
    <ligand>
        <name>UDP-N-acetyl-alpha-D-muramoyl-L-alanyl-D-glutamate</name>
        <dbReference type="ChEBI" id="CHEBI:83900"/>
    </ligand>
</feature>
<feature type="binding site" evidence="8">
    <location>
        <begin position="136"/>
        <end position="142"/>
    </location>
    <ligand>
        <name>ATP</name>
        <dbReference type="ChEBI" id="CHEBI:30616"/>
    </ligand>
</feature>
<dbReference type="GO" id="GO:0009252">
    <property type="term" value="P:peptidoglycan biosynthetic process"/>
    <property type="evidence" value="ECO:0007669"/>
    <property type="project" value="UniProtKB-UniRule"/>
</dbReference>
<evidence type="ECO:0000256" key="7">
    <source>
        <dbReference type="ARBA" id="ARBA00023316"/>
    </source>
</evidence>
<evidence type="ECO:0000256" key="5">
    <source>
        <dbReference type="ARBA" id="ARBA00022984"/>
    </source>
</evidence>
<keyword evidence="8" id="KW-0067">ATP-binding</keyword>
<evidence type="ECO:0000256" key="3">
    <source>
        <dbReference type="ARBA" id="ARBA00022618"/>
    </source>
</evidence>
<evidence type="ECO:0000256" key="1">
    <source>
        <dbReference type="ARBA" id="ARBA00004752"/>
    </source>
</evidence>
<dbReference type="HAMAP" id="MF_00208">
    <property type="entry name" value="MurE"/>
    <property type="match status" value="1"/>
</dbReference>
<dbReference type="GO" id="GO:0005524">
    <property type="term" value="F:ATP binding"/>
    <property type="evidence" value="ECO:0007669"/>
    <property type="project" value="UniProtKB-UniRule"/>
</dbReference>
<dbReference type="GO" id="GO:0051301">
    <property type="term" value="P:cell division"/>
    <property type="evidence" value="ECO:0007669"/>
    <property type="project" value="UniProtKB-KW"/>
</dbReference>
<evidence type="ECO:0000256" key="4">
    <source>
        <dbReference type="ARBA" id="ARBA00022960"/>
    </source>
</evidence>
<feature type="modified residue" description="N6-carboxylysine" evidence="8">
    <location>
        <position position="246"/>
    </location>
</feature>
<comment type="cofactor">
    <cofactor evidence="8">
        <name>Mg(2+)</name>
        <dbReference type="ChEBI" id="CHEBI:18420"/>
    </cofactor>
</comment>
<dbReference type="RefSeq" id="WP_102892140.1">
    <property type="nucleotide sequence ID" value="NZ_NBZD01000001.1"/>
</dbReference>
<comment type="caution">
    <text evidence="8">Lacks conserved residue(s) required for the propagation of feature annotation.</text>
</comment>
<keyword evidence="4 8" id="KW-0133">Cell shape</keyword>
<dbReference type="InterPro" id="IPR004101">
    <property type="entry name" value="Mur_ligase_C"/>
</dbReference>
<sequence length="641" mass="70237">MKTLADLGNVLQIPSGKFAAAAEPREIEATNGVAIRLAMQVNAVSIDSRLVKTGTLFVALNGEKTDGHRYWRQALAQGATAVVLENLPPELIEADQTDLLSRGVIIVPSTAAVLTPLCREIYGTATITRNLHGITGTDGKTTTTAMITWLLNKVDYPAGSIGTLGAKLPDGRNLPTAYTTPPAPELHRLLAQLQTNGARAVCMEVSSQAAVQHRVDALAWQTMTFTNFTVDHLDYHHTVENYALAKASLFRGLSKAATAVLNADDPLAYYLAQLTQAQKVFYYIQDDALGSRGDFTQYIKDRGKILGKAWEKFMLEVQEKIPPESSREILCKAAAAGRVVAARNVKPTNSGWQAEISRGEETCTLTIPLLGRFNLNNALAAIATAMVICPNIDLRTWAAVMATMPAVPGRLEIIDGQGQACPTCRPSNEKLNLEDTTTPYRVVIDFAHTPGAMEALLTEVRRHCCANKKLWVLANSCGNRDRGKRPLIASVCERLADRIVLTLEEVGQENPAEILAELQAGFRQPENIPVVPLRQEAIRYVISRLEPGDYFVVPSLGDEHTYNINNVAYPYVERDFVKQCLAERAMVDALIELSSKSAFKSDGDNMGVGETTCNTKIPCLPAYFARIYYSRWRDSNQSTMN</sequence>
<reference evidence="14" key="1">
    <citation type="submission" date="2017-04" db="EMBL/GenBank/DDBJ databases">
        <authorList>
            <person name="Bumgarner R.E."/>
            <person name="Fredricks D.N."/>
            <person name="Srinivasan S."/>
        </authorList>
    </citation>
    <scope>NUCLEOTIDE SEQUENCE [LARGE SCALE GENOMIC DNA]</scope>
    <source>
        <strain evidence="14">KA00405</strain>
    </source>
</reference>
<accession>A0A2J8B3J1</accession>
<evidence type="ECO:0000259" key="10">
    <source>
        <dbReference type="Pfam" id="PF01225"/>
    </source>
</evidence>
<keyword evidence="6 8" id="KW-0131">Cell cycle</keyword>
<evidence type="ECO:0000259" key="11">
    <source>
        <dbReference type="Pfam" id="PF02875"/>
    </source>
</evidence>
<dbReference type="Proteomes" id="UP000236394">
    <property type="component" value="Unassembled WGS sequence"/>
</dbReference>
<dbReference type="EC" id="6.3.2.-" evidence="8"/>
<dbReference type="Gene3D" id="3.90.190.20">
    <property type="entry name" value="Mur ligase, C-terminal domain"/>
    <property type="match status" value="1"/>
</dbReference>
<dbReference type="InterPro" id="IPR035911">
    <property type="entry name" value="MurE/MurF_N"/>
</dbReference>
<dbReference type="Gene3D" id="3.40.1190.10">
    <property type="entry name" value="Mur-like, catalytic domain"/>
    <property type="match status" value="1"/>
</dbReference>
<gene>
    <name evidence="8" type="primary">murE</name>
    <name evidence="13" type="ORF">B7R76_00165</name>
</gene>
<evidence type="ECO:0000313" key="14">
    <source>
        <dbReference type="Proteomes" id="UP000236394"/>
    </source>
</evidence>
<dbReference type="NCBIfam" id="TIGR01085">
    <property type="entry name" value="murE"/>
    <property type="match status" value="1"/>
</dbReference>
<feature type="binding site" evidence="8">
    <location>
        <position position="214"/>
    </location>
    <ligand>
        <name>UDP-N-acetyl-alpha-D-muramoyl-L-alanyl-D-glutamate</name>
        <dbReference type="ChEBI" id="CHEBI:83900"/>
    </ligand>
</feature>
<dbReference type="Pfam" id="PF08245">
    <property type="entry name" value="Mur_ligase_M"/>
    <property type="match status" value="1"/>
</dbReference>
<organism evidence="13 14">
    <name type="scientific">Mageeibacillus indolicus</name>
    <dbReference type="NCBI Taxonomy" id="884684"/>
    <lineage>
        <taxon>Bacteria</taxon>
        <taxon>Bacillati</taxon>
        <taxon>Bacillota</taxon>
        <taxon>Clostridia</taxon>
        <taxon>Eubacteriales</taxon>
        <taxon>Oscillospiraceae</taxon>
        <taxon>Mageeibacillus</taxon>
    </lineage>
</organism>
<dbReference type="GO" id="GO:0071555">
    <property type="term" value="P:cell wall organization"/>
    <property type="evidence" value="ECO:0007669"/>
    <property type="project" value="UniProtKB-KW"/>
</dbReference>
<feature type="domain" description="Mur ligase C-terminal" evidence="11">
    <location>
        <begin position="438"/>
        <end position="553"/>
    </location>
</feature>
<comment type="similarity">
    <text evidence="2 8">Belongs to the MurCDEF family. MurE subfamily.</text>
</comment>
<proteinExistence type="inferred from homology"/>
<evidence type="ECO:0000256" key="9">
    <source>
        <dbReference type="RuleBase" id="RU004135"/>
    </source>
</evidence>
<dbReference type="UniPathway" id="UPA00219"/>
<dbReference type="InterPro" id="IPR013221">
    <property type="entry name" value="Mur_ligase_cen"/>
</dbReference>
<dbReference type="Pfam" id="PF02875">
    <property type="entry name" value="Mur_ligase_C"/>
    <property type="match status" value="1"/>
</dbReference>
<evidence type="ECO:0000259" key="12">
    <source>
        <dbReference type="Pfam" id="PF08245"/>
    </source>
</evidence>
<dbReference type="Gene3D" id="3.40.1390.10">
    <property type="entry name" value="MurE/MurF, N-terminal domain"/>
    <property type="match status" value="1"/>
</dbReference>
<keyword evidence="3 8" id="KW-0132">Cell division</keyword>
<dbReference type="InterPro" id="IPR005761">
    <property type="entry name" value="UDP-N-AcMur-Glu-dNH2Pim_ligase"/>
</dbReference>
<evidence type="ECO:0000256" key="2">
    <source>
        <dbReference type="ARBA" id="ARBA00005898"/>
    </source>
</evidence>
<feature type="binding site" evidence="8">
    <location>
        <position position="212"/>
    </location>
    <ligand>
        <name>UDP-N-acetyl-alpha-D-muramoyl-L-alanyl-D-glutamate</name>
        <dbReference type="ChEBI" id="CHEBI:83900"/>
    </ligand>
</feature>
<keyword evidence="8" id="KW-0460">Magnesium</keyword>
<dbReference type="GO" id="GO:0005737">
    <property type="term" value="C:cytoplasm"/>
    <property type="evidence" value="ECO:0007669"/>
    <property type="project" value="UniProtKB-SubCell"/>
</dbReference>
<dbReference type="PANTHER" id="PTHR23135">
    <property type="entry name" value="MUR LIGASE FAMILY MEMBER"/>
    <property type="match status" value="1"/>
</dbReference>
<evidence type="ECO:0000256" key="6">
    <source>
        <dbReference type="ARBA" id="ARBA00023306"/>
    </source>
</evidence>
<dbReference type="SUPFAM" id="SSF63418">
    <property type="entry name" value="MurE/MurF N-terminal domain"/>
    <property type="match status" value="1"/>
</dbReference>
<keyword evidence="5 8" id="KW-0573">Peptidoglycan synthesis</keyword>
<feature type="domain" description="Mur ligase central" evidence="12">
    <location>
        <begin position="134"/>
        <end position="288"/>
    </location>
</feature>
<evidence type="ECO:0000313" key="13">
    <source>
        <dbReference type="EMBL" id="PNH19343.1"/>
    </source>
</evidence>
<comment type="caution">
    <text evidence="13">The sequence shown here is derived from an EMBL/GenBank/DDBJ whole genome shotgun (WGS) entry which is preliminary data.</text>
</comment>
<feature type="domain" description="Mur ligase N-terminal catalytic" evidence="10">
    <location>
        <begin position="41"/>
        <end position="88"/>
    </location>
</feature>
<feature type="binding site" evidence="8">
    <location>
        <position position="48"/>
    </location>
    <ligand>
        <name>UDP-N-acetyl-alpha-D-muramoyl-L-alanyl-D-glutamate</name>
        <dbReference type="ChEBI" id="CHEBI:83900"/>
    </ligand>
</feature>
<comment type="subcellular location">
    <subcellularLocation>
        <location evidence="8 9">Cytoplasm</location>
    </subcellularLocation>
</comment>
<dbReference type="SUPFAM" id="SSF53244">
    <property type="entry name" value="MurD-like peptide ligases, peptide-binding domain"/>
    <property type="match status" value="1"/>
</dbReference>
<dbReference type="InterPro" id="IPR036565">
    <property type="entry name" value="Mur-like_cat_sf"/>
</dbReference>
<dbReference type="SUPFAM" id="SSF53623">
    <property type="entry name" value="MurD-like peptide ligases, catalytic domain"/>
    <property type="match status" value="2"/>
</dbReference>
<dbReference type="GO" id="GO:0016881">
    <property type="term" value="F:acid-amino acid ligase activity"/>
    <property type="evidence" value="ECO:0007669"/>
    <property type="project" value="UniProtKB-UniRule"/>
</dbReference>
<dbReference type="Pfam" id="PF01225">
    <property type="entry name" value="Mur_ligase"/>
    <property type="match status" value="1"/>
</dbReference>
<comment type="function">
    <text evidence="8">Catalyzes the addition of an amino acid to the nucleotide precursor UDP-N-acetylmuramoyl-L-alanyl-D-glutamate (UMAG) in the biosynthesis of bacterial cell-wall peptidoglycan.</text>
</comment>
<dbReference type="GO" id="GO:0008360">
    <property type="term" value="P:regulation of cell shape"/>
    <property type="evidence" value="ECO:0007669"/>
    <property type="project" value="UniProtKB-KW"/>
</dbReference>
<feature type="binding site" evidence="8">
    <location>
        <begin position="179"/>
        <end position="180"/>
    </location>
    <ligand>
        <name>UDP-N-acetyl-alpha-D-muramoyl-L-alanyl-D-glutamate</name>
        <dbReference type="ChEBI" id="CHEBI:83900"/>
    </ligand>
</feature>
<keyword evidence="8" id="KW-0436">Ligase</keyword>
<dbReference type="EMBL" id="NBZD01000001">
    <property type="protein sequence ID" value="PNH19343.1"/>
    <property type="molecule type" value="Genomic_DNA"/>
</dbReference>
<evidence type="ECO:0000256" key="8">
    <source>
        <dbReference type="HAMAP-Rule" id="MF_00208"/>
    </source>
</evidence>
<keyword evidence="8" id="KW-0963">Cytoplasm</keyword>
<keyword evidence="8" id="KW-0547">Nucleotide-binding</keyword>
<dbReference type="InterPro" id="IPR000713">
    <property type="entry name" value="Mur_ligase_N"/>
</dbReference>
<protein>
    <recommendedName>
        <fullName evidence="8">UDP-N-acetylmuramyl-tripeptide synthetase</fullName>
        <ecNumber evidence="8">6.3.2.-</ecNumber>
    </recommendedName>
    <alternativeName>
        <fullName evidence="8">UDP-MurNAc-tripeptide synthetase</fullName>
    </alternativeName>
</protein>
<dbReference type="InterPro" id="IPR036615">
    <property type="entry name" value="Mur_ligase_C_dom_sf"/>
</dbReference>